<dbReference type="RefSeq" id="WP_343046379.1">
    <property type="nucleotide sequence ID" value="NZ_JACGWU010000001.1"/>
</dbReference>
<gene>
    <name evidence="1" type="ORF">FB555_000499</name>
</gene>
<dbReference type="InterPro" id="IPR036412">
    <property type="entry name" value="HAD-like_sf"/>
</dbReference>
<sequence>MSLERNTPLPLPSGVLWDMDGTIVDTEPYWIVAEIELCESFGQTWTHADGLSLVGNGLAVSAAKLFERGVDLPLSEIIERLTTRVVEQLEIAVPWRPGALELLTELAAAGIPQALVTMSFERMANRIAELVPGQPFSHIVAGDHVKNSKPHPEPYILGATLLGVDVTECVAIEDSPAGLGSARTAGTVAIGVHHMVDLTSDMGFVILPSLAGVTAEDIFSLYSQAQEARA</sequence>
<keyword evidence="2" id="KW-1185">Reference proteome</keyword>
<reference evidence="1 2" key="1">
    <citation type="submission" date="2020-07" db="EMBL/GenBank/DDBJ databases">
        <title>Sequencing the genomes of 1000 actinobacteria strains.</title>
        <authorList>
            <person name="Klenk H.-P."/>
        </authorList>
    </citation>
    <scope>NUCLEOTIDE SEQUENCE [LARGE SCALE GENOMIC DNA]</scope>
    <source>
        <strain evidence="1 2">DSM 23737</strain>
    </source>
</reference>
<dbReference type="CDD" id="cd07505">
    <property type="entry name" value="HAD_BPGM-like"/>
    <property type="match status" value="1"/>
</dbReference>
<dbReference type="PANTHER" id="PTHR18901">
    <property type="entry name" value="2-DEOXYGLUCOSE-6-PHOSPHATE PHOSPHATASE 2"/>
    <property type="match status" value="1"/>
</dbReference>
<dbReference type="InterPro" id="IPR006439">
    <property type="entry name" value="HAD-SF_hydro_IA"/>
</dbReference>
<dbReference type="SUPFAM" id="SSF56784">
    <property type="entry name" value="HAD-like"/>
    <property type="match status" value="1"/>
</dbReference>
<evidence type="ECO:0000313" key="2">
    <source>
        <dbReference type="Proteomes" id="UP000524237"/>
    </source>
</evidence>
<dbReference type="NCBIfam" id="TIGR01509">
    <property type="entry name" value="HAD-SF-IA-v3"/>
    <property type="match status" value="1"/>
</dbReference>
<dbReference type="Proteomes" id="UP000524237">
    <property type="component" value="Unassembled WGS sequence"/>
</dbReference>
<accession>A0A7W3JSH3</accession>
<dbReference type="PRINTS" id="PR00413">
    <property type="entry name" value="HADHALOGNASE"/>
</dbReference>
<dbReference type="AlphaFoldDB" id="A0A7W3JSH3"/>
<dbReference type="Gene3D" id="1.10.150.240">
    <property type="entry name" value="Putative phosphatase, domain 2"/>
    <property type="match status" value="1"/>
</dbReference>
<dbReference type="Gene3D" id="3.40.50.1000">
    <property type="entry name" value="HAD superfamily/HAD-like"/>
    <property type="match status" value="1"/>
</dbReference>
<dbReference type="InterPro" id="IPR023214">
    <property type="entry name" value="HAD_sf"/>
</dbReference>
<proteinExistence type="predicted"/>
<dbReference type="Pfam" id="PF00702">
    <property type="entry name" value="Hydrolase"/>
    <property type="match status" value="1"/>
</dbReference>
<dbReference type="EMBL" id="JACGWU010000001">
    <property type="protein sequence ID" value="MBA8828428.1"/>
    <property type="molecule type" value="Genomic_DNA"/>
</dbReference>
<name>A0A7W3JSH3_9MICO</name>
<protein>
    <submittedName>
        <fullName evidence="1">HAD superfamily hydrolase (TIGR01509 family)</fullName>
    </submittedName>
</protein>
<comment type="caution">
    <text evidence="1">The sequence shown here is derived from an EMBL/GenBank/DDBJ whole genome shotgun (WGS) entry which is preliminary data.</text>
</comment>
<dbReference type="GO" id="GO:0016787">
    <property type="term" value="F:hydrolase activity"/>
    <property type="evidence" value="ECO:0007669"/>
    <property type="project" value="UniProtKB-KW"/>
</dbReference>
<evidence type="ECO:0000313" key="1">
    <source>
        <dbReference type="EMBL" id="MBA8828428.1"/>
    </source>
</evidence>
<dbReference type="PANTHER" id="PTHR18901:SF38">
    <property type="entry name" value="PSEUDOURIDINE-5'-PHOSPHATASE"/>
    <property type="match status" value="1"/>
</dbReference>
<organism evidence="1 2">
    <name type="scientific">Alpinimonas psychrophila</name>
    <dbReference type="NCBI Taxonomy" id="748908"/>
    <lineage>
        <taxon>Bacteria</taxon>
        <taxon>Bacillati</taxon>
        <taxon>Actinomycetota</taxon>
        <taxon>Actinomycetes</taxon>
        <taxon>Micrococcales</taxon>
        <taxon>Microbacteriaceae</taxon>
        <taxon>Alpinimonas</taxon>
    </lineage>
</organism>
<dbReference type="SFLD" id="SFLDG01129">
    <property type="entry name" value="C1.5:_HAD__Beta-PGM__Phosphata"/>
    <property type="match status" value="1"/>
</dbReference>
<keyword evidence="1" id="KW-0378">Hydrolase</keyword>
<dbReference type="SFLD" id="SFLDS00003">
    <property type="entry name" value="Haloacid_Dehalogenase"/>
    <property type="match status" value="1"/>
</dbReference>
<dbReference type="InterPro" id="IPR023198">
    <property type="entry name" value="PGP-like_dom2"/>
</dbReference>